<dbReference type="InterPro" id="IPR028098">
    <property type="entry name" value="Glyco_trans_4-like_N"/>
</dbReference>
<gene>
    <name evidence="3" type="ORF">LL1196_1122</name>
</gene>
<dbReference type="GO" id="GO:0016757">
    <property type="term" value="F:glycosyltransferase activity"/>
    <property type="evidence" value="ECO:0007669"/>
    <property type="project" value="InterPro"/>
</dbReference>
<dbReference type="InterPro" id="IPR001296">
    <property type="entry name" value="Glyco_trans_1"/>
</dbReference>
<dbReference type="PANTHER" id="PTHR12526">
    <property type="entry name" value="GLYCOSYLTRANSFERASE"/>
    <property type="match status" value="1"/>
</dbReference>
<sequence>MKILIISTVELSKNGIASSIMSYYRAILKQRNYEIDFLYTGFIDESLKMEILSNDSQIFCFGNRKRRPLHYIYLLRKLAINKKYDYVWVHGNSSSMAFEEFALRNLDSKIIVQAHSVMTNYSFLNKILRRYFLNHFDLGLAVSKEAGTFLFKNKQFQILPNGLSIKNYYFSENSRMIYREKYKISSETKLIIQLATYTAVKNHKFSLELAQELKEKGINFKFLCFGYTPFGNLKKELESEVENNNLENHVTLFDSIDDIKGILSATDGLIIPSIVESFGIVALESQAAGVPVVVSSEHFIPELKISSFIDYLPLEVEKWAKWIEKLKIKEHHDSTIGGKAIIQAGLDDETIADYFIKLIENIKNK</sequence>
<dbReference type="Proteomes" id="UP000663552">
    <property type="component" value="Chromosome"/>
</dbReference>
<protein>
    <submittedName>
        <fullName evidence="3">1-2-diacylglycerol 3-glucosyltransferase</fullName>
    </submittedName>
</protein>
<dbReference type="RefSeq" id="WP_101962083.1">
    <property type="nucleotide sequence ID" value="NZ_CP127216.1"/>
</dbReference>
<dbReference type="SUPFAM" id="SSF53756">
    <property type="entry name" value="UDP-Glycosyltransferase/glycogen phosphorylase"/>
    <property type="match status" value="1"/>
</dbReference>
<dbReference type="Pfam" id="PF13439">
    <property type="entry name" value="Glyco_transf_4"/>
    <property type="match status" value="1"/>
</dbReference>
<dbReference type="PANTHER" id="PTHR12526:SF630">
    <property type="entry name" value="GLYCOSYLTRANSFERASE"/>
    <property type="match status" value="1"/>
</dbReference>
<dbReference type="AlphaFoldDB" id="A0A896TA25"/>
<dbReference type="EMBL" id="CP032148">
    <property type="protein sequence ID" value="QSD62762.1"/>
    <property type="molecule type" value="Genomic_DNA"/>
</dbReference>
<feature type="domain" description="Glycosyltransferase subfamily 4-like N-terminal" evidence="2">
    <location>
        <begin position="18"/>
        <end position="162"/>
    </location>
</feature>
<dbReference type="Pfam" id="PF00534">
    <property type="entry name" value="Glycos_transf_1"/>
    <property type="match status" value="1"/>
</dbReference>
<proteinExistence type="predicted"/>
<dbReference type="Gene3D" id="3.40.50.2000">
    <property type="entry name" value="Glycogen Phosphorylase B"/>
    <property type="match status" value="2"/>
</dbReference>
<accession>A0A896TA25</accession>
<reference evidence="3" key="1">
    <citation type="journal article" date="2020" name="Mol. Microbiol.">
        <title>The CWPS Rubik's cube: Linking diversity of cell wall polysaccharide structures with the encoded biosynthetic machinery of selected Lactococcus lactis strains.</title>
        <authorList>
            <person name="Mahony J."/>
            <person name="Frantzen C."/>
            <person name="Vinogradov E."/>
            <person name="Sadovskaya I."/>
            <person name="Theodorou I."/>
            <person name="Kelleher P."/>
            <person name="Chapot-Chartier M.P."/>
            <person name="Cambillau C."/>
            <person name="Holo H."/>
            <person name="van Sinderen D."/>
        </authorList>
    </citation>
    <scope>NUCLEOTIDE SEQUENCE</scope>
    <source>
        <strain evidence="3">1196</strain>
    </source>
</reference>
<evidence type="ECO:0000259" key="2">
    <source>
        <dbReference type="Pfam" id="PF13439"/>
    </source>
</evidence>
<evidence type="ECO:0000259" key="1">
    <source>
        <dbReference type="Pfam" id="PF00534"/>
    </source>
</evidence>
<organism evidence="3 4">
    <name type="scientific">Lactococcus lactis subsp. cremoris</name>
    <name type="common">Streptococcus cremoris</name>
    <dbReference type="NCBI Taxonomy" id="1359"/>
    <lineage>
        <taxon>Bacteria</taxon>
        <taxon>Bacillati</taxon>
        <taxon>Bacillota</taxon>
        <taxon>Bacilli</taxon>
        <taxon>Lactobacillales</taxon>
        <taxon>Streptococcaceae</taxon>
        <taxon>Lactococcus</taxon>
    </lineage>
</organism>
<feature type="domain" description="Glycosyl transferase family 1" evidence="1">
    <location>
        <begin position="178"/>
        <end position="303"/>
    </location>
</feature>
<evidence type="ECO:0000313" key="3">
    <source>
        <dbReference type="EMBL" id="QSD62762.1"/>
    </source>
</evidence>
<name>A0A896TA25_LACLC</name>
<evidence type="ECO:0000313" key="4">
    <source>
        <dbReference type="Proteomes" id="UP000663552"/>
    </source>
</evidence>